<feature type="domain" description="Cadherin" evidence="2">
    <location>
        <begin position="1278"/>
        <end position="1358"/>
    </location>
</feature>
<organism evidence="3 4">
    <name type="scientific">Shewanella holmiensis</name>
    <dbReference type="NCBI Taxonomy" id="2952222"/>
    <lineage>
        <taxon>Bacteria</taxon>
        <taxon>Pseudomonadati</taxon>
        <taxon>Pseudomonadota</taxon>
        <taxon>Gammaproteobacteria</taxon>
        <taxon>Alteromonadales</taxon>
        <taxon>Shewanellaceae</taxon>
        <taxon>Shewanella</taxon>
    </lineage>
</organism>
<name>A0A9X3ARE7_9GAMM</name>
<dbReference type="GO" id="GO:0005509">
    <property type="term" value="F:calcium ion binding"/>
    <property type="evidence" value="ECO:0007669"/>
    <property type="project" value="InterPro"/>
</dbReference>
<feature type="domain" description="Cadherin" evidence="2">
    <location>
        <begin position="1070"/>
        <end position="1150"/>
    </location>
</feature>
<sequence length="1694" mass="176146">MSQKKTLTLSTAKRKSRISAKLAKKSEIAAKKLDKDVAKLKAKEFRGSEVQSTASPDIVASKSWRLPSHAATQLVNTEESTEQKPDSQPATVDIDNRHVTAQSASSSTDSEKTLSEMPQQADETQTQNAPKFQDYGSSESTHLGQGPHFDDTQLPLVTLSQLPEIGHVKQQIEPAVLTISMARTTLTQIVRPPIISTEQHTPLTIDEQAGHQSVKEDAPVASASGKLHAHGGIVTPLQWTVAEHQGQFGHLDIDPTTGEWHYQLDNNALNTDALAEGEHQTEQFTITVSSPNGEQVNTVIIIDVEGSNDLPQILGSHLASINSADSLQTVMGQLRSVDPDHNDVITWAVLDGQGQYGQLSINPLTGQWQYQLNNHANATLALVSGQQVTETFIVTATDQSGHPVSQQVSIQVNGADNTAIIKGDMTGLVTEDTQALNGQLTVSGQLSIQDPDKDQAHFSAGSLQGQFGYLTIDVNGHWIYSADNSLATVQSLKSGEHLTDTFTIHSADGTGQNITITINGTDDKAEISGTTSASLTEDSDTYQGMLRADGNLTITDNDHGPHLFTATEQYGQFGTLIIDELGHWTYTADNSQTAIQALKTGESITDTLFVQALDGTSQKITILIKGADDKAIIGGTVTATLIEDQSAQHGQLQAHGTLTITDPDADQAQFTALTDVVGSNGYGHFSLNSSGVWTYNADNTQTAVQQLNTGESLTDTFTVSSVDGTSHTVTVTIQGSNDAPVLVGQTQSVTEDGTQLSGKMIATDVDAGDTQTFSLVNAVDGFTLNADGSYSFDPSHASYQHLAAGQTQDVIIPVTVTDSAGATSTQNLTITVTGSNDGPTIGGVNTGGTAEYNSQAVTGRLTIADVDDGQAHFIAQTATTGSYGSLTLNEGGHWQYLLDNSKAAVQALKSGETVTDSFTVSSADGTTHTVSVTVAGRDDGAVIAGTDKGTVTEDTAVTSGHLQASGQLTITDSDAGQARFTAQTDVAGSSGYGHFSLNSTGAWTYSADNTQAAIQQLKASETLTDTFTISSTDGTSHTVTVTINGTNDAPVLAAQTQAVTEDGTQLTGKMIATDVDASDTQTFSIAQPVDGFTLNADGSYSFDPSHASYQHLAAGQTQDVVIPIIVTDNAGATSTQNLTITVTGAADGAVIGGVDVGSVTEDQPVLSGHLQANGQLTISDVDSGEEHFTVQTDVAGSAGYGHFSLNSTGAWTYTADNTQTAIQQLKSGESLTDTLTVTSADGTTHTITVMLQGTNDVPVLQAQTQAVTEDGTQLSGHMVATDVDAGDTQTFSIAQPVDGFTLNADGSYSFDPGHASYQHLAAGQTQDVVIPITVTDRDGATSTQNLTITVTGAADGAVIGGVDIATVTEDTAVTTGHLQANGQLTISDVDSGEAHFMAQTDIAGSNGLGHFSLDTSGTWTYTADNSQVAIQQLKTGDSLTDSLTVQSADGTTHTITVMLQGTNDVPVLQAQTQAVTEDGTQLSGHMVATDVDAGDTQTFSIAQPVDGFTLNADGSYSFDPGHASYQHLAAGQTQDVVIPITVTDSAGATSTQNLSITVTGAADGAVFGGVDVGTVTEDAAVTSGHLQASGQLTITDSDNGEAHFTVQTNVAGSAGYGHFSIDAAGAWSYTANNTQAAIQQIKAGDSLTDTLIVTSADGTTHTLTVTIQGNNDAPVLTAQTQAVSEDGTQLQGHM</sequence>
<dbReference type="PANTHER" id="PTHR14139">
    <property type="entry name" value="CALSYNTENIN"/>
    <property type="match status" value="1"/>
</dbReference>
<feature type="compositionally biased region" description="Polar residues" evidence="1">
    <location>
        <begin position="1"/>
        <end position="11"/>
    </location>
</feature>
<dbReference type="EMBL" id="JAMTCD010000049">
    <property type="protein sequence ID" value="MCT7943742.1"/>
    <property type="molecule type" value="Genomic_DNA"/>
</dbReference>
<feature type="domain" description="Cadherin" evidence="2">
    <location>
        <begin position="1486"/>
        <end position="1566"/>
    </location>
</feature>
<proteinExistence type="predicted"/>
<feature type="non-terminal residue" evidence="3">
    <location>
        <position position="1694"/>
    </location>
</feature>
<evidence type="ECO:0000313" key="4">
    <source>
        <dbReference type="Proteomes" id="UP001155546"/>
    </source>
</evidence>
<evidence type="ECO:0000313" key="3">
    <source>
        <dbReference type="EMBL" id="MCT7943742.1"/>
    </source>
</evidence>
<dbReference type="InterPro" id="IPR010221">
    <property type="entry name" value="VCBS_dom"/>
</dbReference>
<dbReference type="RefSeq" id="WP_261300026.1">
    <property type="nucleotide sequence ID" value="NZ_JAMTCD010000049.1"/>
</dbReference>
<dbReference type="Gene3D" id="2.60.40.10">
    <property type="entry name" value="Immunoglobulins"/>
    <property type="match status" value="11"/>
</dbReference>
<feature type="region of interest" description="Disordered" evidence="1">
    <location>
        <begin position="70"/>
        <end position="152"/>
    </location>
</feature>
<dbReference type="PANTHER" id="PTHR14139:SF2">
    <property type="entry name" value="CALSYNTENIN-1"/>
    <property type="match status" value="1"/>
</dbReference>
<dbReference type="Pfam" id="PF17803">
    <property type="entry name" value="Cadherin_4"/>
    <property type="match status" value="9"/>
</dbReference>
<keyword evidence="4" id="KW-1185">Reference proteome</keyword>
<dbReference type="Proteomes" id="UP001155546">
    <property type="component" value="Unassembled WGS sequence"/>
</dbReference>
<reference evidence="3" key="1">
    <citation type="journal article" date="2023" name="Int. J. Syst. Evol. Microbiol.">
        <title>&lt;i&gt;Shewanella septentrionalis&lt;/i&gt; sp. nov. and &lt;i&gt;Shewanella holmiensis&lt;/i&gt; sp. nov., isolated from Baltic Sea water and sediments.</title>
        <authorList>
            <person name="Martin-Rodriguez A.J."/>
            <person name="Thorell K."/>
            <person name="Joffre E."/>
            <person name="Jensie-Markopoulos S."/>
            <person name="Moore E.R.B."/>
            <person name="Sjoling A."/>
        </authorList>
    </citation>
    <scope>NUCLEOTIDE SEQUENCE</scope>
    <source>
        <strain evidence="3">SP1S2-7</strain>
    </source>
</reference>
<gene>
    <name evidence="3" type="ORF">NE535_18470</name>
</gene>
<dbReference type="SMART" id="SM00112">
    <property type="entry name" value="CA"/>
    <property type="match status" value="4"/>
</dbReference>
<accession>A0A9X3ARE7</accession>
<dbReference type="Pfam" id="PF17963">
    <property type="entry name" value="Big_9"/>
    <property type="match status" value="2"/>
</dbReference>
<evidence type="ECO:0000256" key="1">
    <source>
        <dbReference type="SAM" id="MobiDB-lite"/>
    </source>
</evidence>
<dbReference type="InterPro" id="IPR013783">
    <property type="entry name" value="Ig-like_fold"/>
</dbReference>
<dbReference type="GO" id="GO:0007156">
    <property type="term" value="P:homophilic cell adhesion via plasma membrane adhesion molecules"/>
    <property type="evidence" value="ECO:0007669"/>
    <property type="project" value="InterPro"/>
</dbReference>
<dbReference type="InterPro" id="IPR002126">
    <property type="entry name" value="Cadherin-like_dom"/>
</dbReference>
<dbReference type="InterPro" id="IPR040853">
    <property type="entry name" value="RapA2_cadherin-like"/>
</dbReference>
<comment type="caution">
    <text evidence="3">The sequence shown here is derived from an EMBL/GenBank/DDBJ whole genome shotgun (WGS) entry which is preliminary data.</text>
</comment>
<dbReference type="GO" id="GO:0016020">
    <property type="term" value="C:membrane"/>
    <property type="evidence" value="ECO:0007669"/>
    <property type="project" value="InterPro"/>
</dbReference>
<evidence type="ECO:0000259" key="2">
    <source>
        <dbReference type="SMART" id="SM00112"/>
    </source>
</evidence>
<feature type="domain" description="Cadherin" evidence="2">
    <location>
        <begin position="760"/>
        <end position="840"/>
    </location>
</feature>
<dbReference type="NCBIfam" id="TIGR01965">
    <property type="entry name" value="VCBS_repeat"/>
    <property type="match status" value="14"/>
</dbReference>
<feature type="compositionally biased region" description="Polar residues" evidence="1">
    <location>
        <begin position="116"/>
        <end position="143"/>
    </location>
</feature>
<feature type="region of interest" description="Disordered" evidence="1">
    <location>
        <begin position="1"/>
        <end position="21"/>
    </location>
</feature>
<feature type="compositionally biased region" description="Polar residues" evidence="1">
    <location>
        <begin position="99"/>
        <end position="108"/>
    </location>
</feature>
<protein>
    <submittedName>
        <fullName evidence="3">VCBS domain-containing protein</fullName>
    </submittedName>
</protein>
<dbReference type="FunFam" id="2.60.40.10:FF:002025">
    <property type="match status" value="3"/>
</dbReference>